<feature type="compositionally biased region" description="Low complexity" evidence="1">
    <location>
        <begin position="289"/>
        <end position="300"/>
    </location>
</feature>
<dbReference type="OrthoDB" id="3052647at2759"/>
<gene>
    <name evidence="3" type="ORF">D9757_005022</name>
</gene>
<accession>A0A8H5MCI5</accession>
<evidence type="ECO:0000313" key="3">
    <source>
        <dbReference type="EMBL" id="KAF5388958.1"/>
    </source>
</evidence>
<organism evidence="3 4">
    <name type="scientific">Collybiopsis confluens</name>
    <dbReference type="NCBI Taxonomy" id="2823264"/>
    <lineage>
        <taxon>Eukaryota</taxon>
        <taxon>Fungi</taxon>
        <taxon>Dikarya</taxon>
        <taxon>Basidiomycota</taxon>
        <taxon>Agaricomycotina</taxon>
        <taxon>Agaricomycetes</taxon>
        <taxon>Agaricomycetidae</taxon>
        <taxon>Agaricales</taxon>
        <taxon>Marasmiineae</taxon>
        <taxon>Omphalotaceae</taxon>
        <taxon>Collybiopsis</taxon>
    </lineage>
</organism>
<evidence type="ECO:0000256" key="2">
    <source>
        <dbReference type="SAM" id="Phobius"/>
    </source>
</evidence>
<protein>
    <submittedName>
        <fullName evidence="3">Uncharacterized protein</fullName>
    </submittedName>
</protein>
<dbReference type="Gene3D" id="2.60.120.260">
    <property type="entry name" value="Galactose-binding domain-like"/>
    <property type="match status" value="1"/>
</dbReference>
<feature type="transmembrane region" description="Helical" evidence="2">
    <location>
        <begin position="201"/>
        <end position="225"/>
    </location>
</feature>
<feature type="region of interest" description="Disordered" evidence="1">
    <location>
        <begin position="288"/>
        <end position="317"/>
    </location>
</feature>
<keyword evidence="2" id="KW-1133">Transmembrane helix</keyword>
<keyword evidence="2" id="KW-0812">Transmembrane</keyword>
<evidence type="ECO:0000313" key="4">
    <source>
        <dbReference type="Proteomes" id="UP000518752"/>
    </source>
</evidence>
<sequence>MLACRADSRIGGSSPGEHELLINVTNYPTSTWYFDYITFESLADPVLDGEVLQAGNAELIDATNYSMLSFGPGWSINPDDSSVTSIPGSTASMKFNGTSISLYGDLLTNVSNTASYQVDDHDPVTVQMPGGIGSTTSSKYPLFTASDLSVGEHTLVLAFNGSKSGMPLDVNYFYVQSPTSAQQASPISPPPAPSKHSNRGVVLGAVLGSVIPVVLLFVLAAAWFWRRSRRKKAQRLITPFRQYEHDLVTTPLTNHDIINASSYQFGDTYSSSPSTKKEQNDVILAALRGGDSSQYPDSSGSGSGTGSGGRDEIPSSNLMTLKLGQRLAIMREQIDQRDRQLAEGSAQQQREFTVHTDSGLRLTGEGAVGLDEPPIEVPPGYTVN</sequence>
<comment type="caution">
    <text evidence="3">The sequence shown here is derived from an EMBL/GenBank/DDBJ whole genome shotgun (WGS) entry which is preliminary data.</text>
</comment>
<dbReference type="EMBL" id="JAACJN010000025">
    <property type="protein sequence ID" value="KAF5388958.1"/>
    <property type="molecule type" value="Genomic_DNA"/>
</dbReference>
<feature type="region of interest" description="Disordered" evidence="1">
    <location>
        <begin position="364"/>
        <end position="384"/>
    </location>
</feature>
<keyword evidence="2" id="KW-0472">Membrane</keyword>
<keyword evidence="4" id="KW-1185">Reference proteome</keyword>
<reference evidence="3 4" key="1">
    <citation type="journal article" date="2020" name="ISME J.">
        <title>Uncovering the hidden diversity of litter-decomposition mechanisms in mushroom-forming fungi.</title>
        <authorList>
            <person name="Floudas D."/>
            <person name="Bentzer J."/>
            <person name="Ahren D."/>
            <person name="Johansson T."/>
            <person name="Persson P."/>
            <person name="Tunlid A."/>
        </authorList>
    </citation>
    <scope>NUCLEOTIDE SEQUENCE [LARGE SCALE GENOMIC DNA]</scope>
    <source>
        <strain evidence="3 4">CBS 406.79</strain>
    </source>
</reference>
<proteinExistence type="predicted"/>
<dbReference type="AlphaFoldDB" id="A0A8H5MCI5"/>
<name>A0A8H5MCI5_9AGAR</name>
<dbReference type="Proteomes" id="UP000518752">
    <property type="component" value="Unassembled WGS sequence"/>
</dbReference>
<evidence type="ECO:0000256" key="1">
    <source>
        <dbReference type="SAM" id="MobiDB-lite"/>
    </source>
</evidence>